<protein>
    <submittedName>
        <fullName evidence="1">Uncharacterized protein</fullName>
    </submittedName>
</protein>
<comment type="caution">
    <text evidence="1">The sequence shown here is derived from an EMBL/GenBank/DDBJ whole genome shotgun (WGS) entry which is preliminary data.</text>
</comment>
<sequence>MHLINHDPVEEEIVWMRNSLVEVISEVTDLPIIYWNVTSFNRILLTYGRVIDKISFQYNILGHINILIGTRQSQFIKKSEIISIQELDPLHFLVLEANEYKLKAFNLMLEEEDDETQSSSDGTPKAVSVAIGEADKTKLSSDGTPKVVSVKRDETRMCNKNVVNEELVELKQSIQLPPNGY</sequence>
<reference evidence="1" key="1">
    <citation type="journal article" date="2023" name="Mol. Ecol. Resour.">
        <title>Chromosome-level genome assembly of a triploid poplar Populus alba 'Berolinensis'.</title>
        <authorList>
            <person name="Chen S."/>
            <person name="Yu Y."/>
            <person name="Wang X."/>
            <person name="Wang S."/>
            <person name="Zhang T."/>
            <person name="Zhou Y."/>
            <person name="He R."/>
            <person name="Meng N."/>
            <person name="Wang Y."/>
            <person name="Liu W."/>
            <person name="Liu Z."/>
            <person name="Liu J."/>
            <person name="Guo Q."/>
            <person name="Huang H."/>
            <person name="Sederoff R.R."/>
            <person name="Wang G."/>
            <person name="Qu G."/>
            <person name="Chen S."/>
        </authorList>
    </citation>
    <scope>NUCLEOTIDE SEQUENCE</scope>
    <source>
        <strain evidence="1">SC-2020</strain>
    </source>
</reference>
<evidence type="ECO:0000313" key="1">
    <source>
        <dbReference type="EMBL" id="KAJ6960043.1"/>
    </source>
</evidence>
<organism evidence="1 2">
    <name type="scientific">Populus alba x Populus x berolinensis</name>
    <dbReference type="NCBI Taxonomy" id="444605"/>
    <lineage>
        <taxon>Eukaryota</taxon>
        <taxon>Viridiplantae</taxon>
        <taxon>Streptophyta</taxon>
        <taxon>Embryophyta</taxon>
        <taxon>Tracheophyta</taxon>
        <taxon>Spermatophyta</taxon>
        <taxon>Magnoliopsida</taxon>
        <taxon>eudicotyledons</taxon>
        <taxon>Gunneridae</taxon>
        <taxon>Pentapetalae</taxon>
        <taxon>rosids</taxon>
        <taxon>fabids</taxon>
        <taxon>Malpighiales</taxon>
        <taxon>Salicaceae</taxon>
        <taxon>Saliceae</taxon>
        <taxon>Populus</taxon>
    </lineage>
</organism>
<dbReference type="AlphaFoldDB" id="A0AAD6PSX5"/>
<dbReference type="Proteomes" id="UP001164929">
    <property type="component" value="Chromosome 17"/>
</dbReference>
<accession>A0AAD6PSX5</accession>
<evidence type="ECO:0000313" key="2">
    <source>
        <dbReference type="Proteomes" id="UP001164929"/>
    </source>
</evidence>
<keyword evidence="2" id="KW-1185">Reference proteome</keyword>
<gene>
    <name evidence="1" type="ORF">NC653_038176</name>
</gene>
<dbReference type="EMBL" id="JAQIZT010000017">
    <property type="protein sequence ID" value="KAJ6960043.1"/>
    <property type="molecule type" value="Genomic_DNA"/>
</dbReference>
<name>A0AAD6PSX5_9ROSI</name>
<proteinExistence type="predicted"/>